<gene>
    <name evidence="1" type="ORF">CSA25_02710</name>
</gene>
<dbReference type="Gene3D" id="3.30.1340.10">
    <property type="entry name" value="HPr-like"/>
    <property type="match status" value="1"/>
</dbReference>
<reference evidence="1 2" key="1">
    <citation type="submission" date="2017-10" db="EMBL/GenBank/DDBJ databases">
        <title>Novel microbial diversity and functional potential in the marine mammal oral microbiome.</title>
        <authorList>
            <person name="Dudek N.K."/>
            <person name="Sun C.L."/>
            <person name="Burstein D."/>
            <person name="Kantor R.S."/>
            <person name="Aliaga Goltsman D.S."/>
            <person name="Bik E.M."/>
            <person name="Thomas B.C."/>
            <person name="Banfield J.F."/>
            <person name="Relman D.A."/>
        </authorList>
    </citation>
    <scope>NUCLEOTIDE SEQUENCE [LARGE SCALE GENOMIC DNA]</scope>
    <source>
        <strain evidence="1">DOLJORAL78_47_202</strain>
    </source>
</reference>
<protein>
    <submittedName>
        <fullName evidence="1">Phosphotransferase</fullName>
    </submittedName>
</protein>
<organism evidence="1 2">
    <name type="scientific">Desulfobacter postgatei</name>
    <dbReference type="NCBI Taxonomy" id="2293"/>
    <lineage>
        <taxon>Bacteria</taxon>
        <taxon>Pseudomonadati</taxon>
        <taxon>Thermodesulfobacteriota</taxon>
        <taxon>Desulfobacteria</taxon>
        <taxon>Desulfobacterales</taxon>
        <taxon>Desulfobacteraceae</taxon>
        <taxon>Desulfobacter</taxon>
    </lineage>
</organism>
<evidence type="ECO:0000313" key="2">
    <source>
        <dbReference type="Proteomes" id="UP000231203"/>
    </source>
</evidence>
<evidence type="ECO:0000313" key="1">
    <source>
        <dbReference type="EMBL" id="PIE62977.1"/>
    </source>
</evidence>
<dbReference type="EMBL" id="PDTI01000024">
    <property type="protein sequence ID" value="PIE62977.1"/>
    <property type="molecule type" value="Genomic_DNA"/>
</dbReference>
<accession>A0A2G6MSA5</accession>
<dbReference type="Proteomes" id="UP000231203">
    <property type="component" value="Unassembled WGS sequence"/>
</dbReference>
<dbReference type="GO" id="GO:0016740">
    <property type="term" value="F:transferase activity"/>
    <property type="evidence" value="ECO:0007669"/>
    <property type="project" value="UniProtKB-KW"/>
</dbReference>
<name>A0A2G6MSA5_9BACT</name>
<comment type="caution">
    <text evidence="1">The sequence shown here is derived from an EMBL/GenBank/DDBJ whole genome shotgun (WGS) entry which is preliminary data.</text>
</comment>
<keyword evidence="1" id="KW-0808">Transferase</keyword>
<sequence length="437" mass="50098">MNNTCDISFKEKANIFSHEYLQCILFIIGLNDDTDYLFTKKLCSKLIITSHIMEDFLDFHGAKKNKDWVFYRAISAAIRHLSLACYSQRHTLDRFDFYNFGDQNHTAFKQEALDMLQFLQDAIHQAAPVALGEAKRLEITIPESEYDLNYFPGIATASQLEHNIDDAMPKKDQKKNLTRIASQFLELIRDFEQFTFYERYDLETIYKLVPDVINEVTIRSYEMRVHNIQSSFDSYVVTTLQSPDASLLSQLRSHFSIVFHILQVLGRLLHFYERHLYDTGFKQVYKHITLSLGDLIDPDAVLDRAMNYCLYYAGRFLSSGKAVATKVLNDNMESGTIEVGIPKDRGFHSRPSLLVAKIVQYYGGEVKLHVGEDQFDASSVLDIQWAGGKIKKEKIETVVFEGDSRALNDLKILSGVNYGEDHMGKGIPLPSELSYLI</sequence>
<proteinExistence type="predicted"/>
<dbReference type="InterPro" id="IPR035895">
    <property type="entry name" value="HPr-like_sf"/>
</dbReference>
<dbReference type="AlphaFoldDB" id="A0A2G6MSA5"/>
<dbReference type="SUPFAM" id="SSF55594">
    <property type="entry name" value="HPr-like"/>
    <property type="match status" value="1"/>
</dbReference>